<reference evidence="1 2" key="1">
    <citation type="journal article" date="2022" name="Allergy">
        <title>Genome assembly and annotation of Periplaneta americana reveal a comprehensive cockroach allergen profile.</title>
        <authorList>
            <person name="Wang L."/>
            <person name="Xiong Q."/>
            <person name="Saelim N."/>
            <person name="Wang L."/>
            <person name="Nong W."/>
            <person name="Wan A.T."/>
            <person name="Shi M."/>
            <person name="Liu X."/>
            <person name="Cao Q."/>
            <person name="Hui J.H.L."/>
            <person name="Sookrung N."/>
            <person name="Leung T.F."/>
            <person name="Tungtrongchitr A."/>
            <person name="Tsui S.K.W."/>
        </authorList>
    </citation>
    <scope>NUCLEOTIDE SEQUENCE [LARGE SCALE GENOMIC DNA]</scope>
    <source>
        <strain evidence="1">PWHHKU_190912</strain>
    </source>
</reference>
<keyword evidence="2" id="KW-1185">Reference proteome</keyword>
<evidence type="ECO:0000313" key="2">
    <source>
        <dbReference type="Proteomes" id="UP001148838"/>
    </source>
</evidence>
<protein>
    <submittedName>
        <fullName evidence="1">Uncharacterized protein</fullName>
    </submittedName>
</protein>
<evidence type="ECO:0000313" key="1">
    <source>
        <dbReference type="EMBL" id="KAJ4432719.1"/>
    </source>
</evidence>
<dbReference type="Proteomes" id="UP001148838">
    <property type="component" value="Unassembled WGS sequence"/>
</dbReference>
<dbReference type="EMBL" id="JAJSOF020000029">
    <property type="protein sequence ID" value="KAJ4432719.1"/>
    <property type="molecule type" value="Genomic_DNA"/>
</dbReference>
<name>A0ABQ8SF22_PERAM</name>
<accession>A0ABQ8SF22</accession>
<organism evidence="1 2">
    <name type="scientific">Periplaneta americana</name>
    <name type="common">American cockroach</name>
    <name type="synonym">Blatta americana</name>
    <dbReference type="NCBI Taxonomy" id="6978"/>
    <lineage>
        <taxon>Eukaryota</taxon>
        <taxon>Metazoa</taxon>
        <taxon>Ecdysozoa</taxon>
        <taxon>Arthropoda</taxon>
        <taxon>Hexapoda</taxon>
        <taxon>Insecta</taxon>
        <taxon>Pterygota</taxon>
        <taxon>Neoptera</taxon>
        <taxon>Polyneoptera</taxon>
        <taxon>Dictyoptera</taxon>
        <taxon>Blattodea</taxon>
        <taxon>Blattoidea</taxon>
        <taxon>Blattidae</taxon>
        <taxon>Blattinae</taxon>
        <taxon>Periplaneta</taxon>
    </lineage>
</organism>
<gene>
    <name evidence="1" type="ORF">ANN_21356</name>
</gene>
<proteinExistence type="predicted"/>
<sequence>MIKWGGGGTPSTGADKHYRQLKMQSVTIDWQVLTFWWLKVAESEGIAGVARAAGARRQVVHNLAVGVRTTGARTRILAPVAYAGAVRRAVRVQHAFRPTTFVRVTHIVGEAGARACSVLFPTHCVRSAGGRHAGGRSFLGKRLR</sequence>
<comment type="caution">
    <text evidence="1">The sequence shown here is derived from an EMBL/GenBank/DDBJ whole genome shotgun (WGS) entry which is preliminary data.</text>
</comment>